<dbReference type="Proteomes" id="UP001651158">
    <property type="component" value="Unassembled WGS sequence"/>
</dbReference>
<dbReference type="EMBL" id="JAKROA010000004">
    <property type="protein sequence ID" value="KAL5107489.1"/>
    <property type="molecule type" value="Genomic_DNA"/>
</dbReference>
<protein>
    <submittedName>
        <fullName evidence="1">Protein gustavu</fullName>
    </submittedName>
</protein>
<keyword evidence="2" id="KW-1185">Reference proteome</keyword>
<gene>
    <name evidence="1" type="ORF">TcWFU_002760</name>
</gene>
<evidence type="ECO:0000313" key="1">
    <source>
        <dbReference type="EMBL" id="KAL5107489.1"/>
    </source>
</evidence>
<name>A0ABR4QCQ7_9CEST</name>
<sequence length="284" mass="32449">MIEFNLQYSHVVLAPDLPTWDENQPSHYRKIYRHPHRLLRLPDANSFPVDLQVARGLPQIHIDFSQPVSSIVLPEKVIASVRAATWRIHWPEICRGTCACIGVSIHSNTPGSAVDRLLCWDLAHCSLYQTDARAHVVGLPAADFTMTLTLRWTGCCLKASLIYHFADQPLGVAHTLHREVWLARRDASSLTLFPFVSTAWGFAEVEMRFVGFLQHGVLELKTLCRWRILQQLMVVIQASNAREEFDIWSSIEQRVKDLPFPKAVRDQFRLFNFRKICGEVPGTV</sequence>
<organism evidence="1 2">
    <name type="scientific">Taenia crassiceps</name>
    <dbReference type="NCBI Taxonomy" id="6207"/>
    <lineage>
        <taxon>Eukaryota</taxon>
        <taxon>Metazoa</taxon>
        <taxon>Spiralia</taxon>
        <taxon>Lophotrochozoa</taxon>
        <taxon>Platyhelminthes</taxon>
        <taxon>Cestoda</taxon>
        <taxon>Eucestoda</taxon>
        <taxon>Cyclophyllidea</taxon>
        <taxon>Taeniidae</taxon>
        <taxon>Taenia</taxon>
    </lineage>
</organism>
<comment type="caution">
    <text evidence="1">The sequence shown here is derived from an EMBL/GenBank/DDBJ whole genome shotgun (WGS) entry which is preliminary data.</text>
</comment>
<evidence type="ECO:0000313" key="2">
    <source>
        <dbReference type="Proteomes" id="UP001651158"/>
    </source>
</evidence>
<reference evidence="1 2" key="1">
    <citation type="journal article" date="2022" name="Front. Cell. Infect. Microbiol.">
        <title>The Genomes of Two Strains of Taenia crassiceps the Animal Model for the Study of Human Cysticercosis.</title>
        <authorList>
            <person name="Bobes R.J."/>
            <person name="Estrada K."/>
            <person name="Rios-Valencia D.G."/>
            <person name="Calderon-Gallegos A."/>
            <person name="de la Torre P."/>
            <person name="Carrero J.C."/>
            <person name="Sanchez-Flores A."/>
            <person name="Laclette J.P."/>
        </authorList>
    </citation>
    <scope>NUCLEOTIDE SEQUENCE [LARGE SCALE GENOMIC DNA]</scope>
    <source>
        <strain evidence="1">WFUcys</strain>
    </source>
</reference>
<proteinExistence type="predicted"/>
<accession>A0ABR4QCQ7</accession>